<reference evidence="2" key="1">
    <citation type="submission" date="2019-07" db="EMBL/GenBank/DDBJ databases">
        <title>Bacillus alkalisoli sp. nov. isolated from saline soil.</title>
        <authorList>
            <person name="Sun J.-Q."/>
            <person name="Xu L."/>
        </authorList>
    </citation>
    <scope>NUCLEOTIDE SEQUENCE [LARGE SCALE GENOMIC DNA]</scope>
    <source>
        <strain evidence="2">M4U3P1</strain>
    </source>
</reference>
<dbReference type="SUPFAM" id="SSF48173">
    <property type="entry name" value="Cryptochrome/photolyase FAD-binding domain"/>
    <property type="match status" value="1"/>
</dbReference>
<dbReference type="Gene3D" id="1.25.40.80">
    <property type="match status" value="1"/>
</dbReference>
<dbReference type="InterPro" id="IPR007357">
    <property type="entry name" value="PhrB-like"/>
</dbReference>
<dbReference type="AlphaFoldDB" id="A0A859FIB4"/>
<protein>
    <submittedName>
        <fullName evidence="1">Cryptochrome/photolyase family protein</fullName>
    </submittedName>
</protein>
<organism evidence="1 2">
    <name type="scientific">Paenalkalicoccus suaedae</name>
    <dbReference type="NCBI Taxonomy" id="2592382"/>
    <lineage>
        <taxon>Bacteria</taxon>
        <taxon>Bacillati</taxon>
        <taxon>Bacillota</taxon>
        <taxon>Bacilli</taxon>
        <taxon>Bacillales</taxon>
        <taxon>Bacillaceae</taxon>
        <taxon>Paenalkalicoccus</taxon>
    </lineage>
</organism>
<accession>A0A859FIB4</accession>
<dbReference type="Gene3D" id="1.10.579.10">
    <property type="entry name" value="DNA Cyclobutane Dipyrimidine Photolyase, subunit A, domain 3"/>
    <property type="match status" value="1"/>
</dbReference>
<proteinExistence type="predicted"/>
<dbReference type="Gene3D" id="1.10.10.1710">
    <property type="entry name" value="Deoxyribodipyrimidine photolyase-related"/>
    <property type="match status" value="1"/>
</dbReference>
<dbReference type="KEGG" id="psua:FLK61_40575"/>
<dbReference type="InterPro" id="IPR036134">
    <property type="entry name" value="Crypto/Photolyase_FAD-like_sf"/>
</dbReference>
<dbReference type="PANTHER" id="PTHR38657">
    <property type="entry name" value="SLR1343 PROTEIN"/>
    <property type="match status" value="1"/>
</dbReference>
<keyword evidence="2" id="KW-1185">Reference proteome</keyword>
<dbReference type="EMBL" id="CP041372">
    <property type="protein sequence ID" value="QKS72897.1"/>
    <property type="molecule type" value="Genomic_DNA"/>
</dbReference>
<dbReference type="PANTHER" id="PTHR38657:SF1">
    <property type="entry name" value="SLR1343 PROTEIN"/>
    <property type="match status" value="1"/>
</dbReference>
<dbReference type="Proteomes" id="UP000318138">
    <property type="component" value="Chromosome"/>
</dbReference>
<evidence type="ECO:0000313" key="1">
    <source>
        <dbReference type="EMBL" id="QKS72897.1"/>
    </source>
</evidence>
<name>A0A859FIB4_9BACI</name>
<sequence>MATLWILGHQCSTNQPWFNEINKEKDTILLIEARSRSTWQSYHKQKLVLIFSIMRHFKEELEDQGYKVDYRKADSFEDGITKHCNQYKTKELLVHMPSDDRMRKAINKWAKDADVEVKKKEEGGFLIERDEWKDLLPDGEKWQLDKVYRELRKRFDILLTEDKKPIGGKWSYDADNRKKPKKGTSFEEPKWVKPDKITKEVIKDVEENYGDHYGETDSFAYPVTAKQAEKALDHFIEKRLSTFGDYQDAMLVDDPFVSHSLLSSSINANLLDPLEVIKKVEQAYHDDKAPLNAVEGFIRQLLGWREYIRGVYIRLMPKYKNVNELNHKRDLPEFYWTADTKMTCMKQSVGAVVEHGYSHHIQRLMVLGNFANLAGISPQQVSDWFNEMYVDAYDWVVLPNVLGMALHADGGVMSTKPYVSSGNYINKMSHYCGDCAYNVKEKYGEDACPFHALYWDFLERHEKKFRDNPRMKMVYKHVDNRSKEDEKKQKETVKLTFERMEKGEL</sequence>
<dbReference type="InterPro" id="IPR014729">
    <property type="entry name" value="Rossmann-like_a/b/a_fold"/>
</dbReference>
<gene>
    <name evidence="1" type="ORF">FLK61_40575</name>
</gene>
<dbReference type="Pfam" id="PF04244">
    <property type="entry name" value="DPRP"/>
    <property type="match status" value="1"/>
</dbReference>
<dbReference type="InterPro" id="IPR052551">
    <property type="entry name" value="UV-DNA_repair_photolyase"/>
</dbReference>
<dbReference type="RefSeq" id="WP_176010864.1">
    <property type="nucleotide sequence ID" value="NZ_CP041372.2"/>
</dbReference>
<keyword evidence="1" id="KW-0456">Lyase</keyword>
<evidence type="ECO:0000313" key="2">
    <source>
        <dbReference type="Proteomes" id="UP000318138"/>
    </source>
</evidence>
<dbReference type="GO" id="GO:0016829">
    <property type="term" value="F:lyase activity"/>
    <property type="evidence" value="ECO:0007669"/>
    <property type="project" value="UniProtKB-KW"/>
</dbReference>
<dbReference type="Gene3D" id="3.40.50.620">
    <property type="entry name" value="HUPs"/>
    <property type="match status" value="1"/>
</dbReference>